<evidence type="ECO:0000256" key="4">
    <source>
        <dbReference type="SAM" id="SignalP"/>
    </source>
</evidence>
<sequence length="278" mass="32418">MFFIKKHYVIGTIICSLISQTAFARDIYRNEDPQGRITYSDIATTESKKIKLSPQTYRYLHQVTKIYDGDTIVLENGQRVRLLGINTPEIESRYRKSEPGGIAAKKWLQRQLRNKKVYLEFDQEKYDRYKRLLAHVYLPNGQHLNTALVENGLAVLNLIPPNLRHAGIMLKAQQRAEELGLGIWSISAYKPRPLTQISEKTNGWQRYTGIAKSIKHSRKYSRLIFNHKMDIRIANDSLPLFPELKTYLGKSLEIRGWISRKKDHYSIRIHHPSAILFR</sequence>
<gene>
    <name evidence="6" type="ORF">SAMN02743940_2338</name>
</gene>
<evidence type="ECO:0000259" key="5">
    <source>
        <dbReference type="PROSITE" id="PS50830"/>
    </source>
</evidence>
<dbReference type="PROSITE" id="PS50830">
    <property type="entry name" value="TNASE_3"/>
    <property type="match status" value="1"/>
</dbReference>
<dbReference type="PANTHER" id="PTHR12302:SF3">
    <property type="entry name" value="SERINE_THREONINE-PROTEIN KINASE 31"/>
    <property type="match status" value="1"/>
</dbReference>
<dbReference type="Proteomes" id="UP000185062">
    <property type="component" value="Unassembled WGS sequence"/>
</dbReference>
<reference evidence="6 7" key="1">
    <citation type="submission" date="2016-12" db="EMBL/GenBank/DDBJ databases">
        <authorList>
            <person name="Song W.-J."/>
            <person name="Kurnit D.M."/>
        </authorList>
    </citation>
    <scope>NUCLEOTIDE SEQUENCE [LARGE SCALE GENOMIC DNA]</scope>
    <source>
        <strain evidence="6 7">ATCC 49181</strain>
    </source>
</reference>
<dbReference type="AlphaFoldDB" id="A0A1N6J616"/>
<dbReference type="SMART" id="SM00318">
    <property type="entry name" value="SNc"/>
    <property type="match status" value="1"/>
</dbReference>
<evidence type="ECO:0000256" key="1">
    <source>
        <dbReference type="ARBA" id="ARBA00022722"/>
    </source>
</evidence>
<evidence type="ECO:0000256" key="2">
    <source>
        <dbReference type="ARBA" id="ARBA00022759"/>
    </source>
</evidence>
<dbReference type="InterPro" id="IPR016071">
    <property type="entry name" value="Staphylococal_nuclease_OB-fold"/>
</dbReference>
<feature type="domain" description="TNase-like" evidence="5">
    <location>
        <begin position="57"/>
        <end position="186"/>
    </location>
</feature>
<dbReference type="GO" id="GO:0004519">
    <property type="term" value="F:endonuclease activity"/>
    <property type="evidence" value="ECO:0007669"/>
    <property type="project" value="UniProtKB-KW"/>
</dbReference>
<feature type="signal peptide" evidence="4">
    <location>
        <begin position="1"/>
        <end position="24"/>
    </location>
</feature>
<dbReference type="STRING" id="44575.SAMN05216419_100380"/>
<keyword evidence="1" id="KW-0540">Nuclease</keyword>
<dbReference type="SUPFAM" id="SSF50199">
    <property type="entry name" value="Staphylococcal nuclease"/>
    <property type="match status" value="1"/>
</dbReference>
<dbReference type="Pfam" id="PF00565">
    <property type="entry name" value="SNase"/>
    <property type="match status" value="1"/>
</dbReference>
<feature type="chain" id="PRO_5009936729" evidence="4">
    <location>
        <begin position="25"/>
        <end position="278"/>
    </location>
</feature>
<evidence type="ECO:0000313" key="7">
    <source>
        <dbReference type="Proteomes" id="UP000185062"/>
    </source>
</evidence>
<proteinExistence type="predicted"/>
<dbReference type="eggNOG" id="COG1525">
    <property type="taxonomic scope" value="Bacteria"/>
</dbReference>
<dbReference type="PANTHER" id="PTHR12302">
    <property type="entry name" value="EBNA2 BINDING PROTEIN P100"/>
    <property type="match status" value="1"/>
</dbReference>
<protein>
    <submittedName>
        <fullName evidence="6">Endonuclease YncB, thermonuclease family</fullName>
    </submittedName>
</protein>
<dbReference type="EMBL" id="FSRO01000001">
    <property type="protein sequence ID" value="SIO39750.1"/>
    <property type="molecule type" value="Genomic_DNA"/>
</dbReference>
<dbReference type="InterPro" id="IPR035437">
    <property type="entry name" value="SNase_OB-fold_sf"/>
</dbReference>
<dbReference type="RefSeq" id="WP_028460725.1">
    <property type="nucleotide sequence ID" value="NZ_FSRO01000001.1"/>
</dbReference>
<organism evidence="6 7">
    <name type="scientific">Nitrosomonas cryotolerans ATCC 49181</name>
    <dbReference type="NCBI Taxonomy" id="1131553"/>
    <lineage>
        <taxon>Bacteria</taxon>
        <taxon>Pseudomonadati</taxon>
        <taxon>Pseudomonadota</taxon>
        <taxon>Betaproteobacteria</taxon>
        <taxon>Nitrosomonadales</taxon>
        <taxon>Nitrosomonadaceae</taxon>
        <taxon>Nitrosomonas</taxon>
    </lineage>
</organism>
<evidence type="ECO:0000313" key="6">
    <source>
        <dbReference type="EMBL" id="SIO39750.1"/>
    </source>
</evidence>
<keyword evidence="7" id="KW-1185">Reference proteome</keyword>
<keyword evidence="4" id="KW-0732">Signal</keyword>
<keyword evidence="2 6" id="KW-0255">Endonuclease</keyword>
<dbReference type="Gene3D" id="2.40.50.90">
    <property type="match status" value="1"/>
</dbReference>
<evidence type="ECO:0000256" key="3">
    <source>
        <dbReference type="ARBA" id="ARBA00022801"/>
    </source>
</evidence>
<dbReference type="GO" id="GO:0016787">
    <property type="term" value="F:hydrolase activity"/>
    <property type="evidence" value="ECO:0007669"/>
    <property type="project" value="UniProtKB-KW"/>
</dbReference>
<accession>A0A1N6J616</accession>
<name>A0A1N6J616_9PROT</name>
<keyword evidence="3" id="KW-0378">Hydrolase</keyword>